<accession>A0A383A6X0</accession>
<reference evidence="1" key="1">
    <citation type="submission" date="2018-05" db="EMBL/GenBank/DDBJ databases">
        <authorList>
            <person name="Lanie J.A."/>
            <person name="Ng W.-L."/>
            <person name="Kazmierczak K.M."/>
            <person name="Andrzejewski T.M."/>
            <person name="Davidsen T.M."/>
            <person name="Wayne K.J."/>
            <person name="Tettelin H."/>
            <person name="Glass J.I."/>
            <person name="Rusch D."/>
            <person name="Podicherti R."/>
            <person name="Tsui H.-C.T."/>
            <person name="Winkler M.E."/>
        </authorList>
    </citation>
    <scope>NUCLEOTIDE SEQUENCE</scope>
</reference>
<gene>
    <name evidence="1" type="ORF">METZ01_LOCUS455839</name>
</gene>
<evidence type="ECO:0000313" key="1">
    <source>
        <dbReference type="EMBL" id="SVE02985.1"/>
    </source>
</evidence>
<organism evidence="1">
    <name type="scientific">marine metagenome</name>
    <dbReference type="NCBI Taxonomy" id="408172"/>
    <lineage>
        <taxon>unclassified sequences</taxon>
        <taxon>metagenomes</taxon>
        <taxon>ecological metagenomes</taxon>
    </lineage>
</organism>
<sequence length="86" mass="9849">MLVRNPKGHYHFLKGSDPYSCGVIADPRYEIVHVTLTEPIQWRQGFDVIDAHLKSVGEDRHSLCAMELRSPSPFAIDGFVDFNRTY</sequence>
<protein>
    <submittedName>
        <fullName evidence="1">Uncharacterized protein</fullName>
    </submittedName>
</protein>
<feature type="non-terminal residue" evidence="1">
    <location>
        <position position="86"/>
    </location>
</feature>
<dbReference type="EMBL" id="UINC01189341">
    <property type="protein sequence ID" value="SVE02985.1"/>
    <property type="molecule type" value="Genomic_DNA"/>
</dbReference>
<dbReference type="AlphaFoldDB" id="A0A383A6X0"/>
<name>A0A383A6X0_9ZZZZ</name>
<proteinExistence type="predicted"/>